<keyword evidence="4" id="KW-1185">Reference proteome</keyword>
<dbReference type="GO" id="GO:0016746">
    <property type="term" value="F:acyltransferase activity"/>
    <property type="evidence" value="ECO:0007669"/>
    <property type="project" value="UniProtKB-KW"/>
</dbReference>
<dbReference type="RefSeq" id="WP_378606600.1">
    <property type="nucleotide sequence ID" value="NZ_JBHSQN010000011.1"/>
</dbReference>
<comment type="caution">
    <text evidence="3">The sequence shown here is derived from an EMBL/GenBank/DDBJ whole genome shotgun (WGS) entry which is preliminary data.</text>
</comment>
<feature type="domain" description="Phospholipid/glycerol acyltransferase" evidence="2">
    <location>
        <begin position="64"/>
        <end position="180"/>
    </location>
</feature>
<evidence type="ECO:0000313" key="4">
    <source>
        <dbReference type="Proteomes" id="UP001596223"/>
    </source>
</evidence>
<keyword evidence="3" id="KW-0808">Transferase</keyword>
<name>A0ABW1JT70_9NOCA</name>
<gene>
    <name evidence="3" type="ORF">ACFP3H_16405</name>
</gene>
<dbReference type="InterPro" id="IPR016676">
    <property type="entry name" value="P_lipid/glycerol_AcTrfase_prd"/>
</dbReference>
<dbReference type="PIRSF" id="PIRSF016753">
    <property type="entry name" value="P_lipid/glycerol_ac_tran_prd"/>
    <property type="match status" value="1"/>
</dbReference>
<sequence>MSNDQQRIDDVRGTSGGILSDGAPLDPTPSEWDIRALEALLAPLRVWTSPRFYGLDNIPAEGPVLIVANHNLLGGIDAPLIMPEILRERGRLVRGLAEHVLMVPGVRHFLHHFGTVRGTRSNCLTLLERGEAVVVFPGGGREAIRRSGEKYVLKWEGRTGFARMAIQAGVPIVPLAMIGVDDALDIVVDGQHPVMAPLRWTCRLLGINPELSPPLVTGVGPTFLPRPERFYFSAGAPIDPTPWTRSDDLDSAAADLRDVVRKGLEEELQFLFNERDRDTGRTLAGRLRNALPW</sequence>
<dbReference type="SMART" id="SM00563">
    <property type="entry name" value="PlsC"/>
    <property type="match status" value="1"/>
</dbReference>
<dbReference type="PANTHER" id="PTHR22753">
    <property type="entry name" value="TRANSMEMBRANE PROTEIN 68"/>
    <property type="match status" value="1"/>
</dbReference>
<dbReference type="CDD" id="cd07987">
    <property type="entry name" value="LPLAT_MGAT-like"/>
    <property type="match status" value="1"/>
</dbReference>
<evidence type="ECO:0000256" key="1">
    <source>
        <dbReference type="SAM" id="MobiDB-lite"/>
    </source>
</evidence>
<dbReference type="PANTHER" id="PTHR22753:SF14">
    <property type="entry name" value="MONOACYLGLYCEROL_DIACYLGLYCEROL O-ACYLTRANSFERASE"/>
    <property type="match status" value="1"/>
</dbReference>
<feature type="region of interest" description="Disordered" evidence="1">
    <location>
        <begin position="1"/>
        <end position="25"/>
    </location>
</feature>
<evidence type="ECO:0000313" key="3">
    <source>
        <dbReference type="EMBL" id="MFC6012641.1"/>
    </source>
</evidence>
<evidence type="ECO:0000259" key="2">
    <source>
        <dbReference type="SMART" id="SM00563"/>
    </source>
</evidence>
<dbReference type="Pfam" id="PF01553">
    <property type="entry name" value="Acyltransferase"/>
    <property type="match status" value="1"/>
</dbReference>
<accession>A0ABW1JT70</accession>
<reference evidence="4" key="1">
    <citation type="journal article" date="2019" name="Int. J. Syst. Evol. Microbiol.">
        <title>The Global Catalogue of Microorganisms (GCM) 10K type strain sequencing project: providing services to taxonomists for standard genome sequencing and annotation.</title>
        <authorList>
            <consortium name="The Broad Institute Genomics Platform"/>
            <consortium name="The Broad Institute Genome Sequencing Center for Infectious Disease"/>
            <person name="Wu L."/>
            <person name="Ma J."/>
        </authorList>
    </citation>
    <scope>NUCLEOTIDE SEQUENCE [LARGE SCALE GENOMIC DNA]</scope>
    <source>
        <strain evidence="4">CCUG 36956</strain>
    </source>
</reference>
<keyword evidence="3" id="KW-0012">Acyltransferase</keyword>
<dbReference type="InterPro" id="IPR002123">
    <property type="entry name" value="Plipid/glycerol_acylTrfase"/>
</dbReference>
<feature type="compositionally biased region" description="Basic and acidic residues" evidence="1">
    <location>
        <begin position="1"/>
        <end position="12"/>
    </location>
</feature>
<organism evidence="3 4">
    <name type="scientific">Nocardia lasii</name>
    <dbReference type="NCBI Taxonomy" id="1616107"/>
    <lineage>
        <taxon>Bacteria</taxon>
        <taxon>Bacillati</taxon>
        <taxon>Actinomycetota</taxon>
        <taxon>Actinomycetes</taxon>
        <taxon>Mycobacteriales</taxon>
        <taxon>Nocardiaceae</taxon>
        <taxon>Nocardia</taxon>
    </lineage>
</organism>
<dbReference type="EMBL" id="JBHSQN010000011">
    <property type="protein sequence ID" value="MFC6012641.1"/>
    <property type="molecule type" value="Genomic_DNA"/>
</dbReference>
<proteinExistence type="predicted"/>
<dbReference type="Proteomes" id="UP001596223">
    <property type="component" value="Unassembled WGS sequence"/>
</dbReference>
<protein>
    <submittedName>
        <fullName evidence="3">Lysophospholipid acyltransferase family protein</fullName>
    </submittedName>
</protein>
<dbReference type="SUPFAM" id="SSF69593">
    <property type="entry name" value="Glycerol-3-phosphate (1)-acyltransferase"/>
    <property type="match status" value="1"/>
</dbReference>